<proteinExistence type="predicted"/>
<evidence type="ECO:0000313" key="1">
    <source>
        <dbReference type="EMBL" id="SHF77196.1"/>
    </source>
</evidence>
<reference evidence="1 2" key="1">
    <citation type="submission" date="2016-11" db="EMBL/GenBank/DDBJ databases">
        <authorList>
            <person name="Varghese N."/>
            <person name="Submissions S."/>
        </authorList>
    </citation>
    <scope>NUCLEOTIDE SEQUENCE [LARGE SCALE GENOMIC DNA]</scope>
    <source>
        <strain evidence="1 2">DSM 22613</strain>
    </source>
</reference>
<keyword evidence="2" id="KW-1185">Reference proteome</keyword>
<accession>A0AAX2F2X6</accession>
<evidence type="ECO:0000313" key="2">
    <source>
        <dbReference type="Proteomes" id="UP000184105"/>
    </source>
</evidence>
<protein>
    <submittedName>
        <fullName evidence="1">Uncharacterized protein</fullName>
    </submittedName>
</protein>
<sequence length="68" mass="8044">MTKIDFSCYNVKLKKSITSLLSVYKYYYLDYQVIISILIEFNTNKVSVLERANRLYIALFPLNNKVIL</sequence>
<dbReference type="AlphaFoldDB" id="A0AAX2F2X6"/>
<organism evidence="1 2">
    <name type="scientific">Prevotella scopos JCM 17725</name>
    <dbReference type="NCBI Taxonomy" id="1236518"/>
    <lineage>
        <taxon>Bacteria</taxon>
        <taxon>Pseudomonadati</taxon>
        <taxon>Bacteroidota</taxon>
        <taxon>Bacteroidia</taxon>
        <taxon>Bacteroidales</taxon>
        <taxon>Prevotellaceae</taxon>
        <taxon>Prevotella</taxon>
    </lineage>
</organism>
<gene>
    <name evidence="1" type="ORF">SAMN05444364_10919</name>
</gene>
<dbReference type="Proteomes" id="UP000184105">
    <property type="component" value="Unassembled WGS sequence"/>
</dbReference>
<dbReference type="EMBL" id="FQWA01000009">
    <property type="protein sequence ID" value="SHF77196.1"/>
    <property type="molecule type" value="Genomic_DNA"/>
</dbReference>
<name>A0AAX2F2X6_9BACT</name>
<comment type="caution">
    <text evidence="1">The sequence shown here is derived from an EMBL/GenBank/DDBJ whole genome shotgun (WGS) entry which is preliminary data.</text>
</comment>